<dbReference type="OrthoDB" id="293868at2759"/>
<feature type="compositionally biased region" description="Basic residues" evidence="2">
    <location>
        <begin position="129"/>
        <end position="147"/>
    </location>
</feature>
<dbReference type="GO" id="GO:0005509">
    <property type="term" value="F:calcium ion binding"/>
    <property type="evidence" value="ECO:0007669"/>
    <property type="project" value="InterPro"/>
</dbReference>
<evidence type="ECO:0000259" key="3">
    <source>
        <dbReference type="PROSITE" id="PS50222"/>
    </source>
</evidence>
<feature type="compositionally biased region" description="Acidic residues" evidence="2">
    <location>
        <begin position="89"/>
        <end position="119"/>
    </location>
</feature>
<dbReference type="InterPro" id="IPR002048">
    <property type="entry name" value="EF_hand_dom"/>
</dbReference>
<accession>A0A7J9LPC6</accession>
<evidence type="ECO:0000313" key="4">
    <source>
        <dbReference type="EMBL" id="MBA0860652.1"/>
    </source>
</evidence>
<dbReference type="SMART" id="SM00054">
    <property type="entry name" value="EFh"/>
    <property type="match status" value="1"/>
</dbReference>
<dbReference type="Pfam" id="PF13833">
    <property type="entry name" value="EF-hand_8"/>
    <property type="match status" value="1"/>
</dbReference>
<feature type="region of interest" description="Disordered" evidence="2">
    <location>
        <begin position="1"/>
        <end position="39"/>
    </location>
</feature>
<dbReference type="PROSITE" id="PS50222">
    <property type="entry name" value="EF_HAND_2"/>
    <property type="match status" value="1"/>
</dbReference>
<dbReference type="Proteomes" id="UP000593576">
    <property type="component" value="Unassembled WGS sequence"/>
</dbReference>
<keyword evidence="1" id="KW-0106">Calcium</keyword>
<dbReference type="Gene3D" id="1.10.238.10">
    <property type="entry name" value="EF-hand"/>
    <property type="match status" value="1"/>
</dbReference>
<organism evidence="4 5">
    <name type="scientific">Gossypium schwendimanii</name>
    <name type="common">Cotton</name>
    <dbReference type="NCBI Taxonomy" id="34291"/>
    <lineage>
        <taxon>Eukaryota</taxon>
        <taxon>Viridiplantae</taxon>
        <taxon>Streptophyta</taxon>
        <taxon>Embryophyta</taxon>
        <taxon>Tracheophyta</taxon>
        <taxon>Spermatophyta</taxon>
        <taxon>Magnoliopsida</taxon>
        <taxon>eudicotyledons</taxon>
        <taxon>Gunneridae</taxon>
        <taxon>Pentapetalae</taxon>
        <taxon>rosids</taxon>
        <taxon>malvids</taxon>
        <taxon>Malvales</taxon>
        <taxon>Malvaceae</taxon>
        <taxon>Malvoideae</taxon>
        <taxon>Gossypium</taxon>
    </lineage>
</organism>
<proteinExistence type="predicted"/>
<dbReference type="SUPFAM" id="SSF47473">
    <property type="entry name" value="EF-hand"/>
    <property type="match status" value="1"/>
</dbReference>
<gene>
    <name evidence="4" type="ORF">Goshw_019746</name>
</gene>
<keyword evidence="5" id="KW-1185">Reference proteome</keyword>
<evidence type="ECO:0000256" key="1">
    <source>
        <dbReference type="ARBA" id="ARBA00022837"/>
    </source>
</evidence>
<dbReference type="InterPro" id="IPR011992">
    <property type="entry name" value="EF-hand-dom_pair"/>
</dbReference>
<feature type="region of interest" description="Disordered" evidence="2">
    <location>
        <begin position="62"/>
        <end position="154"/>
    </location>
</feature>
<dbReference type="PROSITE" id="PS00018">
    <property type="entry name" value="EF_HAND_1"/>
    <property type="match status" value="1"/>
</dbReference>
<dbReference type="AlphaFoldDB" id="A0A7J9LPC6"/>
<protein>
    <recommendedName>
        <fullName evidence="3">EF-hand domain-containing protein</fullName>
    </recommendedName>
</protein>
<dbReference type="EMBL" id="JABFAF010000007">
    <property type="protein sequence ID" value="MBA0860652.1"/>
    <property type="molecule type" value="Genomic_DNA"/>
</dbReference>
<comment type="caution">
    <text evidence="4">The sequence shown here is derived from an EMBL/GenBank/DDBJ whole genome shotgun (WGS) entry which is preliminary data.</text>
</comment>
<dbReference type="InterPro" id="IPR018247">
    <property type="entry name" value="EF_Hand_1_Ca_BS"/>
</dbReference>
<evidence type="ECO:0000313" key="5">
    <source>
        <dbReference type="Proteomes" id="UP000593576"/>
    </source>
</evidence>
<evidence type="ECO:0000256" key="2">
    <source>
        <dbReference type="SAM" id="MobiDB-lite"/>
    </source>
</evidence>
<sequence length="353" mass="40199">MTKRRISNSESEESGSVSEEEEEDDNEVILKQEQQGISEYEKQRLARIAENRARMEALGLPKIASSLMGLSPNTSRTSSKIKGKRKVIDDDEDYRPNDNEDDHDEDDDDKLDGDDEEEFPGSKTPQTQSRKKKMKNKGSKSKKKASVQKHLSSSDFIDDGDDELMKAIALSLKDSGEVLGAVPTVVQDATFTESKGNARSKRKKSFAFTRFLFICGSQFTSRMQMTEDEMVVHFFHFDGNFLRYFHFALYLLVMDVHQQSKLITIESFETRNYVGFALALLLRKNLLAEEAGKGSISMRDLRRVAVAHDFMWTDKDLAEMIQCFDTDGDGKLNLDDFRKIVSRCNMLRTSDNS</sequence>
<dbReference type="CDD" id="cd00051">
    <property type="entry name" value="EFh"/>
    <property type="match status" value="1"/>
</dbReference>
<feature type="compositionally biased region" description="Acidic residues" evidence="2">
    <location>
        <begin position="10"/>
        <end position="27"/>
    </location>
</feature>
<reference evidence="4 5" key="1">
    <citation type="journal article" date="2019" name="Genome Biol. Evol.">
        <title>Insights into the evolution of the New World diploid cottons (Gossypium, subgenus Houzingenia) based on genome sequencing.</title>
        <authorList>
            <person name="Grover C.E."/>
            <person name="Arick M.A. 2nd"/>
            <person name="Thrash A."/>
            <person name="Conover J.L."/>
            <person name="Sanders W.S."/>
            <person name="Peterson D.G."/>
            <person name="Frelichowski J.E."/>
            <person name="Scheffler J.A."/>
            <person name="Scheffler B.E."/>
            <person name="Wendel J.F."/>
        </authorList>
    </citation>
    <scope>NUCLEOTIDE SEQUENCE [LARGE SCALE GENOMIC DNA]</scope>
    <source>
        <strain evidence="4">1</strain>
        <tissue evidence="4">Leaf</tissue>
    </source>
</reference>
<name>A0A7J9LPC6_GOSSC</name>
<feature type="domain" description="EF-hand" evidence="3">
    <location>
        <begin position="312"/>
        <end position="347"/>
    </location>
</feature>